<sequence>MTYDVDGWSSHACLNDMFLPTQEHNILSTDGVTPRTPSADPSSPDSLLPHQRPNDELPTTSATATATATAPPSSPIYATAQPESQPSLAAPTGTTIFTPPETSTTTSMAASSSSTSPPPPQPGARPEPTAPADPSSIPPPPPKAGEAPIPAQQQQPQYPVPTASVAATQPPQPGSYSYGGYSYPAATAPPELHQRYQQQVPNSTTAPYSSVYSAPGTGQLPVHYNNGSMGATDMNTGTHEEEGFYGSAKSWLQTAGNKLAEVEAEVWRRINDHHDK</sequence>
<name>A0AAD4CZJ0_ASPNN</name>
<gene>
    <name evidence="2" type="ORF">FE257_000308</name>
</gene>
<dbReference type="EMBL" id="VCAU01000001">
    <property type="protein sequence ID" value="KAF9895402.1"/>
    <property type="molecule type" value="Genomic_DNA"/>
</dbReference>
<organism evidence="2 3">
    <name type="scientific">Aspergillus nanangensis</name>
    <dbReference type="NCBI Taxonomy" id="2582783"/>
    <lineage>
        <taxon>Eukaryota</taxon>
        <taxon>Fungi</taxon>
        <taxon>Dikarya</taxon>
        <taxon>Ascomycota</taxon>
        <taxon>Pezizomycotina</taxon>
        <taxon>Eurotiomycetes</taxon>
        <taxon>Eurotiomycetidae</taxon>
        <taxon>Eurotiales</taxon>
        <taxon>Aspergillaceae</taxon>
        <taxon>Aspergillus</taxon>
        <taxon>Aspergillus subgen. Circumdati</taxon>
    </lineage>
</organism>
<evidence type="ECO:0000313" key="2">
    <source>
        <dbReference type="EMBL" id="KAF9895402.1"/>
    </source>
</evidence>
<dbReference type="Proteomes" id="UP001194746">
    <property type="component" value="Unassembled WGS sequence"/>
</dbReference>
<dbReference type="AlphaFoldDB" id="A0AAD4CZJ0"/>
<reference evidence="2" key="1">
    <citation type="journal article" date="2019" name="Beilstein J. Org. Chem.">
        <title>Nanangenines: drimane sesquiterpenoids as the dominant metabolite cohort of a novel Australian fungus, Aspergillus nanangensis.</title>
        <authorList>
            <person name="Lacey H.J."/>
            <person name="Gilchrist C.L.M."/>
            <person name="Crombie A."/>
            <person name="Kalaitzis J.A."/>
            <person name="Vuong D."/>
            <person name="Rutledge P.J."/>
            <person name="Turner P."/>
            <person name="Pitt J.I."/>
            <person name="Lacey E."/>
            <person name="Chooi Y.H."/>
            <person name="Piggott A.M."/>
        </authorList>
    </citation>
    <scope>NUCLEOTIDE SEQUENCE</scope>
    <source>
        <strain evidence="2">MST-FP2251</strain>
    </source>
</reference>
<feature type="compositionally biased region" description="Low complexity" evidence="1">
    <location>
        <begin position="37"/>
        <end position="49"/>
    </location>
</feature>
<reference evidence="2" key="2">
    <citation type="submission" date="2020-02" db="EMBL/GenBank/DDBJ databases">
        <authorList>
            <person name="Gilchrist C.L.M."/>
            <person name="Chooi Y.-H."/>
        </authorList>
    </citation>
    <scope>NUCLEOTIDE SEQUENCE</scope>
    <source>
        <strain evidence="2">MST-FP2251</strain>
    </source>
</reference>
<evidence type="ECO:0000313" key="3">
    <source>
        <dbReference type="Proteomes" id="UP001194746"/>
    </source>
</evidence>
<feature type="compositionally biased region" description="Low complexity" evidence="1">
    <location>
        <begin position="91"/>
        <end position="115"/>
    </location>
</feature>
<feature type="compositionally biased region" description="Low complexity" evidence="1">
    <location>
        <begin position="174"/>
        <end position="187"/>
    </location>
</feature>
<feature type="region of interest" description="Disordered" evidence="1">
    <location>
        <begin position="27"/>
        <end position="187"/>
    </location>
</feature>
<feature type="compositionally biased region" description="Pro residues" evidence="1">
    <location>
        <begin position="116"/>
        <end position="143"/>
    </location>
</feature>
<comment type="caution">
    <text evidence="2">The sequence shown here is derived from an EMBL/GenBank/DDBJ whole genome shotgun (WGS) entry which is preliminary data.</text>
</comment>
<evidence type="ECO:0000256" key="1">
    <source>
        <dbReference type="SAM" id="MobiDB-lite"/>
    </source>
</evidence>
<protein>
    <submittedName>
        <fullName evidence="2">Uncharacterized protein</fullName>
    </submittedName>
</protein>
<accession>A0AAD4CZJ0</accession>
<feature type="compositionally biased region" description="Low complexity" evidence="1">
    <location>
        <begin position="58"/>
        <end position="80"/>
    </location>
</feature>
<keyword evidence="3" id="KW-1185">Reference proteome</keyword>
<feature type="compositionally biased region" description="Low complexity" evidence="1">
    <location>
        <begin position="144"/>
        <end position="161"/>
    </location>
</feature>
<proteinExistence type="predicted"/>